<dbReference type="GO" id="GO:0006412">
    <property type="term" value="P:translation"/>
    <property type="evidence" value="ECO:0007669"/>
    <property type="project" value="InterPro"/>
</dbReference>
<evidence type="ECO:0000313" key="4">
    <source>
        <dbReference type="EMBL" id="CAD8871260.1"/>
    </source>
</evidence>
<reference evidence="4" key="1">
    <citation type="submission" date="2021-01" db="EMBL/GenBank/DDBJ databases">
        <authorList>
            <person name="Corre E."/>
            <person name="Pelletier E."/>
            <person name="Niang G."/>
            <person name="Scheremetjew M."/>
            <person name="Finn R."/>
            <person name="Kale V."/>
            <person name="Holt S."/>
            <person name="Cochrane G."/>
            <person name="Meng A."/>
            <person name="Brown T."/>
            <person name="Cohen L."/>
        </authorList>
    </citation>
    <scope>NUCLEOTIDE SEQUENCE</scope>
</reference>
<dbReference type="GO" id="GO:0003723">
    <property type="term" value="F:RNA binding"/>
    <property type="evidence" value="ECO:0007669"/>
    <property type="project" value="TreeGrafter"/>
</dbReference>
<evidence type="ECO:0008006" key="5">
    <source>
        <dbReference type="Google" id="ProtNLM"/>
    </source>
</evidence>
<evidence type="ECO:0000256" key="1">
    <source>
        <dbReference type="ARBA" id="ARBA00005640"/>
    </source>
</evidence>
<dbReference type="Gene3D" id="1.20.5.110">
    <property type="match status" value="1"/>
</dbReference>
<name>A0A7S1B243_NOCSC</name>
<dbReference type="PANTHER" id="PTHR11722:SF0">
    <property type="entry name" value="LARGE RIBOSOMAL SUBUNIT PROTEIN EL13"/>
    <property type="match status" value="1"/>
</dbReference>
<sequence>MGHGGNNVIPNVHFRKVNGMQKGGKNRDYIKPWLNQAGRKKSRRVARQKKAAAIFPRPVAGLLRPLVHCPTQRYNMKIRLGRGFTLEELRSAKISPKKARTIGISCDHRRRNRCVESRDLNVDRLKVYLSKLMICPRKSKVKKGETARTELENVAQNTLAEVIPREAVDSAIQTRPITAEMKKLEAYKTIRRAFVTKKNYGKKLKREAEAKKE</sequence>
<evidence type="ECO:0000256" key="3">
    <source>
        <dbReference type="ARBA" id="ARBA00023274"/>
    </source>
</evidence>
<keyword evidence="3" id="KW-0687">Ribonucleoprotein</keyword>
<comment type="similarity">
    <text evidence="1">Belongs to the eukaryotic ribosomal protein eL13 family.</text>
</comment>
<dbReference type="AlphaFoldDB" id="A0A7S1B243"/>
<protein>
    <recommendedName>
        <fullName evidence="5">60S ribosomal protein L13</fullName>
    </recommendedName>
</protein>
<gene>
    <name evidence="4" type="ORF">NSCI0253_LOCUS45617</name>
</gene>
<dbReference type="Pfam" id="PF01294">
    <property type="entry name" value="Ribosomal_L13e"/>
    <property type="match status" value="1"/>
</dbReference>
<dbReference type="HAMAP" id="MF_00499">
    <property type="entry name" value="Ribosomal_eL13"/>
    <property type="match status" value="1"/>
</dbReference>
<keyword evidence="2" id="KW-0689">Ribosomal protein</keyword>
<organism evidence="4">
    <name type="scientific">Noctiluca scintillans</name>
    <name type="common">Sea sparkle</name>
    <name type="synonym">Red tide dinoflagellate</name>
    <dbReference type="NCBI Taxonomy" id="2966"/>
    <lineage>
        <taxon>Eukaryota</taxon>
        <taxon>Sar</taxon>
        <taxon>Alveolata</taxon>
        <taxon>Dinophyceae</taxon>
        <taxon>Noctilucales</taxon>
        <taxon>Noctilucaceae</taxon>
        <taxon>Noctiluca</taxon>
    </lineage>
</organism>
<dbReference type="GO" id="GO:0022625">
    <property type="term" value="C:cytosolic large ribosomal subunit"/>
    <property type="evidence" value="ECO:0007669"/>
    <property type="project" value="TreeGrafter"/>
</dbReference>
<dbReference type="EMBL" id="HBFQ01064342">
    <property type="protein sequence ID" value="CAD8871260.1"/>
    <property type="molecule type" value="Transcribed_RNA"/>
</dbReference>
<evidence type="ECO:0000256" key="2">
    <source>
        <dbReference type="ARBA" id="ARBA00022980"/>
    </source>
</evidence>
<dbReference type="GO" id="GO:0003735">
    <property type="term" value="F:structural constituent of ribosome"/>
    <property type="evidence" value="ECO:0007669"/>
    <property type="project" value="InterPro"/>
</dbReference>
<dbReference type="PANTHER" id="PTHR11722">
    <property type="entry name" value="60S RIBOSOMAL PROTEIN L13"/>
    <property type="match status" value="1"/>
</dbReference>
<accession>A0A7S1B243</accession>
<proteinExistence type="inferred from homology"/>
<dbReference type="InterPro" id="IPR001380">
    <property type="entry name" value="Ribosomal_eL13"/>
</dbReference>